<gene>
    <name evidence="1" type="ORF">UFOPK2282_00961</name>
</gene>
<protein>
    <submittedName>
        <fullName evidence="1">Unannotated protein</fullName>
    </submittedName>
</protein>
<reference evidence="1" key="1">
    <citation type="submission" date="2020-05" db="EMBL/GenBank/DDBJ databases">
        <authorList>
            <person name="Chiriac C."/>
            <person name="Salcher M."/>
            <person name="Ghai R."/>
            <person name="Kavagutti S V."/>
        </authorList>
    </citation>
    <scope>NUCLEOTIDE SEQUENCE</scope>
</reference>
<proteinExistence type="predicted"/>
<dbReference type="InterPro" id="IPR021312">
    <property type="entry name" value="DUF2889"/>
</dbReference>
<dbReference type="Pfam" id="PF11136">
    <property type="entry name" value="DUF2889"/>
    <property type="match status" value="1"/>
</dbReference>
<sequence length="331" mass="35492">MSSSTVGIPLARGMDDPMPELWPIRANSVRRTVTLHGTPDPNWASGILLSGIARDIAIGPGGEITWVHSAGLSARTNGVGNILMIEVSDDAHHRSLTEELKGRNIGPGFRGQVAKLGDAYSESSLIGCLLDELSGMRHVAGYGSIVSAPQTPGFLSNSPQVGTCAGWRAGGVAATASGESILGDLPTAPTIHQLIKSDDAWHYEEEVPFGTMQRRRLLDIYRGNDGAINIEMWFRDSLHRAVDEDGALHEYVVTGELDSNGVLVAAHATPRTLPMGDCPLAAEHVTLLLGRTPNQLDEGVRTHLRGELGCTHLNDAMRFIRSTDVMLTQLN</sequence>
<dbReference type="AlphaFoldDB" id="A0A6J6M8D3"/>
<dbReference type="EMBL" id="CAEZWR010000109">
    <property type="protein sequence ID" value="CAB4668783.1"/>
    <property type="molecule type" value="Genomic_DNA"/>
</dbReference>
<evidence type="ECO:0000313" key="1">
    <source>
        <dbReference type="EMBL" id="CAB4668783.1"/>
    </source>
</evidence>
<organism evidence="1">
    <name type="scientific">freshwater metagenome</name>
    <dbReference type="NCBI Taxonomy" id="449393"/>
    <lineage>
        <taxon>unclassified sequences</taxon>
        <taxon>metagenomes</taxon>
        <taxon>ecological metagenomes</taxon>
    </lineage>
</organism>
<name>A0A6J6M8D3_9ZZZZ</name>
<accession>A0A6J6M8D3</accession>